<evidence type="ECO:0000313" key="6">
    <source>
        <dbReference type="Proteomes" id="UP000254919"/>
    </source>
</evidence>
<organism evidence="3 5">
    <name type="scientific">Roseomonas mucosa</name>
    <dbReference type="NCBI Taxonomy" id="207340"/>
    <lineage>
        <taxon>Bacteria</taxon>
        <taxon>Pseudomonadati</taxon>
        <taxon>Pseudomonadota</taxon>
        <taxon>Alphaproteobacteria</taxon>
        <taxon>Acetobacterales</taxon>
        <taxon>Roseomonadaceae</taxon>
        <taxon>Roseomonas</taxon>
    </lineage>
</organism>
<evidence type="ECO:0000256" key="1">
    <source>
        <dbReference type="SAM" id="MobiDB-lite"/>
    </source>
</evidence>
<dbReference type="Proteomes" id="UP000054844">
    <property type="component" value="Unassembled WGS sequence"/>
</dbReference>
<dbReference type="AlphaFoldDB" id="A0A1S8D710"/>
<keyword evidence="5" id="KW-1185">Reference proteome</keyword>
<evidence type="ECO:0000313" key="3">
    <source>
        <dbReference type="EMBL" id="ONH84152.1"/>
    </source>
</evidence>
<dbReference type="OrthoDB" id="7282198at2"/>
<dbReference type="EMBL" id="UGVN01000001">
    <property type="protein sequence ID" value="SUE41709.1"/>
    <property type="molecule type" value="Genomic_DNA"/>
</dbReference>
<evidence type="ECO:0008006" key="7">
    <source>
        <dbReference type="Google" id="ProtNLM"/>
    </source>
</evidence>
<evidence type="ECO:0000256" key="2">
    <source>
        <dbReference type="SAM" id="SignalP"/>
    </source>
</evidence>
<dbReference type="EMBL" id="LLWF02000011">
    <property type="protein sequence ID" value="ONH84152.1"/>
    <property type="molecule type" value="Genomic_DNA"/>
</dbReference>
<dbReference type="PROSITE" id="PS51257">
    <property type="entry name" value="PROKAR_LIPOPROTEIN"/>
    <property type="match status" value="1"/>
</dbReference>
<reference evidence="3 5" key="1">
    <citation type="submission" date="2016-12" db="EMBL/GenBank/DDBJ databases">
        <title>Draft genome sequence of Roseomonas mucosa strain AU37, isolated from a peripheral intravenous catheter.</title>
        <authorList>
            <person name="Choudhury M.A."/>
            <person name="Sidjabat H.E."/>
            <person name="Wailan A.M."/>
            <person name="Zhang L."/>
            <person name="Marsh N.M."/>
            <person name="Rickard C.M."/>
            <person name="Davies M."/>
            <person name="Mcmillan D.J."/>
        </authorList>
    </citation>
    <scope>NUCLEOTIDE SEQUENCE [LARGE SCALE GENOMIC DNA]</scope>
    <source>
        <strain evidence="3 5">SAVE376</strain>
    </source>
</reference>
<reference evidence="4 6" key="2">
    <citation type="submission" date="2018-06" db="EMBL/GenBank/DDBJ databases">
        <authorList>
            <consortium name="Pathogen Informatics"/>
            <person name="Doyle S."/>
        </authorList>
    </citation>
    <scope>NUCLEOTIDE SEQUENCE [LARGE SCALE GENOMIC DNA]</scope>
    <source>
        <strain evidence="4 6">NCTC13291</strain>
    </source>
</reference>
<gene>
    <name evidence="3" type="ORF">APZ41_005560</name>
    <name evidence="4" type="ORF">NCTC13291_03306</name>
</gene>
<feature type="signal peptide" evidence="2">
    <location>
        <begin position="1"/>
        <end position="19"/>
    </location>
</feature>
<evidence type="ECO:0000313" key="4">
    <source>
        <dbReference type="EMBL" id="SUE41709.1"/>
    </source>
</evidence>
<evidence type="ECO:0000313" key="5">
    <source>
        <dbReference type="Proteomes" id="UP000054844"/>
    </source>
</evidence>
<dbReference type="Proteomes" id="UP000254919">
    <property type="component" value="Unassembled WGS sequence"/>
</dbReference>
<keyword evidence="2" id="KW-0732">Signal</keyword>
<protein>
    <recommendedName>
        <fullName evidence="7">Lipoprotein</fullName>
    </recommendedName>
</protein>
<accession>A0A1S8D710</accession>
<dbReference type="GeneID" id="99634439"/>
<dbReference type="STRING" id="207340.APZ41_005560"/>
<proteinExistence type="predicted"/>
<name>A0A1S8D710_9PROT</name>
<sequence>MNYRFLALALLLPVLGACASTPERSSDQRQDEARLAACRRDAERAILFRDRGQTMRNDELDASSGVQSYLGIRNQTDRLGATFERNRMAAACARDGAPDASGAAQGQANPAPSGAAAPATR</sequence>
<feature type="region of interest" description="Disordered" evidence="1">
    <location>
        <begin position="92"/>
        <end position="121"/>
    </location>
</feature>
<dbReference type="RefSeq" id="WP_019459900.1">
    <property type="nucleotide sequence ID" value="NZ_AP031462.1"/>
</dbReference>
<feature type="chain" id="PRO_5036310511" description="Lipoprotein" evidence="2">
    <location>
        <begin position="20"/>
        <end position="121"/>
    </location>
</feature>